<dbReference type="Gene3D" id="1.10.10.10">
    <property type="entry name" value="Winged helix-like DNA-binding domain superfamily/Winged helix DNA-binding domain"/>
    <property type="match status" value="1"/>
</dbReference>
<dbReference type="InterPro" id="IPR013249">
    <property type="entry name" value="RNA_pol_sigma70_r4_t2"/>
</dbReference>
<evidence type="ECO:0000259" key="6">
    <source>
        <dbReference type="Pfam" id="PF08281"/>
    </source>
</evidence>
<dbReference type="GO" id="GO:0016987">
    <property type="term" value="F:sigma factor activity"/>
    <property type="evidence" value="ECO:0007669"/>
    <property type="project" value="UniProtKB-KW"/>
</dbReference>
<dbReference type="EMBL" id="JABMOJ010000080">
    <property type="protein sequence ID" value="NQV64181.1"/>
    <property type="molecule type" value="Genomic_DNA"/>
</dbReference>
<dbReference type="Gene3D" id="1.10.1740.10">
    <property type="match status" value="1"/>
</dbReference>
<name>A0A972VV27_9GAMM</name>
<evidence type="ECO:0000256" key="3">
    <source>
        <dbReference type="ARBA" id="ARBA00023082"/>
    </source>
</evidence>
<keyword evidence="4" id="KW-0804">Transcription</keyword>
<proteinExistence type="inferred from homology"/>
<reference evidence="7" key="1">
    <citation type="submission" date="2020-05" db="EMBL/GenBank/DDBJ databases">
        <title>Sulfur intermediates as new biogeochemical hubs in an aquatic model microbial ecosystem.</title>
        <authorList>
            <person name="Vigneron A."/>
        </authorList>
    </citation>
    <scope>NUCLEOTIDE SEQUENCE</scope>
    <source>
        <strain evidence="7">Bin.250</strain>
    </source>
</reference>
<dbReference type="SUPFAM" id="SSF88946">
    <property type="entry name" value="Sigma2 domain of RNA polymerase sigma factors"/>
    <property type="match status" value="1"/>
</dbReference>
<dbReference type="InterPro" id="IPR039425">
    <property type="entry name" value="RNA_pol_sigma-70-like"/>
</dbReference>
<dbReference type="InterPro" id="IPR036388">
    <property type="entry name" value="WH-like_DNA-bd_sf"/>
</dbReference>
<dbReference type="NCBIfam" id="TIGR02937">
    <property type="entry name" value="sigma70-ECF"/>
    <property type="match status" value="1"/>
</dbReference>
<sequence>MSDADTAVIQAVLDGDSERYRELVARYSAAVGNYIYRMIPNAADREEVCQDVFVKAYVNLSQFRFEAKFTTWLYTIAYRQAIEHLRKNRLETVTLDGHDISSAEDLDAAHSKQESAKQVRDQIKRLTTEEQTVLTLYHYQEMGLAEIGQIVGKPEGTIKSDLFRIRKKLKQGLQRQFAIRAGVDYQDKVSI</sequence>
<dbReference type="Proteomes" id="UP000754644">
    <property type="component" value="Unassembled WGS sequence"/>
</dbReference>
<dbReference type="GO" id="GO:0006352">
    <property type="term" value="P:DNA-templated transcription initiation"/>
    <property type="evidence" value="ECO:0007669"/>
    <property type="project" value="InterPro"/>
</dbReference>
<evidence type="ECO:0000256" key="1">
    <source>
        <dbReference type="ARBA" id="ARBA00010641"/>
    </source>
</evidence>
<dbReference type="CDD" id="cd06171">
    <property type="entry name" value="Sigma70_r4"/>
    <property type="match status" value="1"/>
</dbReference>
<comment type="similarity">
    <text evidence="1">Belongs to the sigma-70 factor family. ECF subfamily.</text>
</comment>
<comment type="caution">
    <text evidence="7">The sequence shown here is derived from an EMBL/GenBank/DDBJ whole genome shotgun (WGS) entry which is preliminary data.</text>
</comment>
<dbReference type="InterPro" id="IPR013325">
    <property type="entry name" value="RNA_pol_sigma_r2"/>
</dbReference>
<keyword evidence="2" id="KW-0805">Transcription regulation</keyword>
<dbReference type="InterPro" id="IPR007627">
    <property type="entry name" value="RNA_pol_sigma70_r2"/>
</dbReference>
<evidence type="ECO:0000259" key="5">
    <source>
        <dbReference type="Pfam" id="PF04542"/>
    </source>
</evidence>
<dbReference type="AlphaFoldDB" id="A0A972VV27"/>
<gene>
    <name evidence="7" type="ORF">HQ497_02350</name>
</gene>
<dbReference type="PANTHER" id="PTHR43133:SF51">
    <property type="entry name" value="RNA POLYMERASE SIGMA FACTOR"/>
    <property type="match status" value="1"/>
</dbReference>
<dbReference type="SUPFAM" id="SSF88659">
    <property type="entry name" value="Sigma3 and sigma4 domains of RNA polymerase sigma factors"/>
    <property type="match status" value="1"/>
</dbReference>
<accession>A0A972VV27</accession>
<evidence type="ECO:0000313" key="8">
    <source>
        <dbReference type="Proteomes" id="UP000754644"/>
    </source>
</evidence>
<organism evidence="7 8">
    <name type="scientific">SAR86 cluster bacterium</name>
    <dbReference type="NCBI Taxonomy" id="2030880"/>
    <lineage>
        <taxon>Bacteria</taxon>
        <taxon>Pseudomonadati</taxon>
        <taxon>Pseudomonadota</taxon>
        <taxon>Gammaproteobacteria</taxon>
        <taxon>SAR86 cluster</taxon>
    </lineage>
</organism>
<evidence type="ECO:0000313" key="7">
    <source>
        <dbReference type="EMBL" id="NQV64181.1"/>
    </source>
</evidence>
<protein>
    <submittedName>
        <fullName evidence="7">RNA polymerase sigma factor</fullName>
    </submittedName>
</protein>
<feature type="domain" description="RNA polymerase sigma-70 region 2" evidence="5">
    <location>
        <begin position="23"/>
        <end position="89"/>
    </location>
</feature>
<keyword evidence="3" id="KW-0731">Sigma factor</keyword>
<dbReference type="Pfam" id="PF04542">
    <property type="entry name" value="Sigma70_r2"/>
    <property type="match status" value="1"/>
</dbReference>
<dbReference type="Pfam" id="PF08281">
    <property type="entry name" value="Sigma70_r4_2"/>
    <property type="match status" value="1"/>
</dbReference>
<feature type="domain" description="RNA polymerase sigma factor 70 region 4 type 2" evidence="6">
    <location>
        <begin position="118"/>
        <end position="169"/>
    </location>
</feature>
<dbReference type="PANTHER" id="PTHR43133">
    <property type="entry name" value="RNA POLYMERASE ECF-TYPE SIGMA FACTO"/>
    <property type="match status" value="1"/>
</dbReference>
<dbReference type="GO" id="GO:0003677">
    <property type="term" value="F:DNA binding"/>
    <property type="evidence" value="ECO:0007669"/>
    <property type="project" value="InterPro"/>
</dbReference>
<evidence type="ECO:0000256" key="2">
    <source>
        <dbReference type="ARBA" id="ARBA00023015"/>
    </source>
</evidence>
<dbReference type="InterPro" id="IPR013324">
    <property type="entry name" value="RNA_pol_sigma_r3/r4-like"/>
</dbReference>
<dbReference type="InterPro" id="IPR014284">
    <property type="entry name" value="RNA_pol_sigma-70_dom"/>
</dbReference>
<evidence type="ECO:0000256" key="4">
    <source>
        <dbReference type="ARBA" id="ARBA00023163"/>
    </source>
</evidence>